<name>A0ABV8R490_9MICC</name>
<evidence type="ECO:0000313" key="3">
    <source>
        <dbReference type="Proteomes" id="UP001595773"/>
    </source>
</evidence>
<comment type="caution">
    <text evidence="2">The sequence shown here is derived from an EMBL/GenBank/DDBJ whole genome shotgun (WGS) entry which is preliminary data.</text>
</comment>
<proteinExistence type="predicted"/>
<accession>A0ABV8R490</accession>
<keyword evidence="3" id="KW-1185">Reference proteome</keyword>
<organism evidence="2 3">
    <name type="scientific">Arthrobacter cryoconiti</name>
    <dbReference type="NCBI Taxonomy" id="748907"/>
    <lineage>
        <taxon>Bacteria</taxon>
        <taxon>Bacillati</taxon>
        <taxon>Actinomycetota</taxon>
        <taxon>Actinomycetes</taxon>
        <taxon>Micrococcales</taxon>
        <taxon>Micrococcaceae</taxon>
        <taxon>Arthrobacter</taxon>
    </lineage>
</organism>
<dbReference type="RefSeq" id="WP_230068302.1">
    <property type="nucleotide sequence ID" value="NZ_BAABLL010000017.1"/>
</dbReference>
<protein>
    <submittedName>
        <fullName evidence="2">DUF3105 domain-containing protein</fullName>
    </submittedName>
</protein>
<dbReference type="EMBL" id="JBHSCQ010000024">
    <property type="protein sequence ID" value="MFC4267195.1"/>
    <property type="molecule type" value="Genomic_DNA"/>
</dbReference>
<gene>
    <name evidence="2" type="ORF">ACFOW9_16425</name>
</gene>
<dbReference type="Pfam" id="PF11303">
    <property type="entry name" value="DUF3105"/>
    <property type="match status" value="1"/>
</dbReference>
<keyword evidence="1" id="KW-0472">Membrane</keyword>
<reference evidence="3" key="1">
    <citation type="journal article" date="2019" name="Int. J. Syst. Evol. Microbiol.">
        <title>The Global Catalogue of Microorganisms (GCM) 10K type strain sequencing project: providing services to taxonomists for standard genome sequencing and annotation.</title>
        <authorList>
            <consortium name="The Broad Institute Genomics Platform"/>
            <consortium name="The Broad Institute Genome Sequencing Center for Infectious Disease"/>
            <person name="Wu L."/>
            <person name="Ma J."/>
        </authorList>
    </citation>
    <scope>NUCLEOTIDE SEQUENCE [LARGE SCALE GENOMIC DNA]</scope>
    <source>
        <strain evidence="3">CGMCC 1.10698</strain>
    </source>
</reference>
<evidence type="ECO:0000256" key="1">
    <source>
        <dbReference type="SAM" id="Phobius"/>
    </source>
</evidence>
<dbReference type="InterPro" id="IPR021454">
    <property type="entry name" value="DUF3105"/>
</dbReference>
<keyword evidence="1" id="KW-1133">Transmembrane helix</keyword>
<keyword evidence="1" id="KW-0812">Transmembrane</keyword>
<dbReference type="Proteomes" id="UP001595773">
    <property type="component" value="Unassembled WGS sequence"/>
</dbReference>
<sequence length="211" mass="22404">MSNPKERQAERQAKIDAVFAAHRVKQRRQNLFVYGGFGLLVVAIIVVVTFVITGSIQTRNTTAEAAKSPIAGVKTYPNLTRNHVQTPVTYPQQPGVGGDHAATWTNCGIYTTPVNENRAVHSLEHGAVWISYKQGLSPTDVTTLTALVKGKPYVLLSPNPDQAVAVTASAWGTQLEVPNAGDSRLPVFIKAYAMGPQTPEPGAACSGGANG</sequence>
<evidence type="ECO:0000313" key="2">
    <source>
        <dbReference type="EMBL" id="MFC4267195.1"/>
    </source>
</evidence>
<feature type="transmembrane region" description="Helical" evidence="1">
    <location>
        <begin position="31"/>
        <end position="52"/>
    </location>
</feature>